<feature type="region of interest" description="Disordered" evidence="1">
    <location>
        <begin position="446"/>
        <end position="509"/>
    </location>
</feature>
<feature type="region of interest" description="Disordered" evidence="1">
    <location>
        <begin position="374"/>
        <end position="397"/>
    </location>
</feature>
<evidence type="ECO:0000256" key="1">
    <source>
        <dbReference type="SAM" id="MobiDB-lite"/>
    </source>
</evidence>
<feature type="compositionally biased region" description="Low complexity" evidence="1">
    <location>
        <begin position="489"/>
        <end position="499"/>
    </location>
</feature>
<dbReference type="STRING" id="39966.A0A369J4W2"/>
<dbReference type="OrthoDB" id="3265918at2759"/>
<name>A0A369J4W2_HYPMA</name>
<feature type="region of interest" description="Disordered" evidence="1">
    <location>
        <begin position="544"/>
        <end position="607"/>
    </location>
</feature>
<feature type="region of interest" description="Disordered" evidence="1">
    <location>
        <begin position="239"/>
        <end position="332"/>
    </location>
</feature>
<comment type="caution">
    <text evidence="2">The sequence shown here is derived from an EMBL/GenBank/DDBJ whole genome shotgun (WGS) entry which is preliminary data.</text>
</comment>
<protein>
    <submittedName>
        <fullName evidence="2">Uncharacterized protein</fullName>
    </submittedName>
</protein>
<accession>A0A369J4W2</accession>
<sequence>MLRCPELSKLPKAPRYKSINFRRQTPGSVVSLFRNAPPNVLDPTHPAISLPISKFQTFRDKAFGINAHPFAVLAPSDHFWGHPFMQPIDSWTERINRFNAENAKKAPDERLTQMEPMILNNPRNHRIPMSFINATSKKRTSSKKHIRLRIANKLKTALTLIVIRGANTVESDGKRKLVLDEEEAKTMADKWILRGWTYVFFPTLEIYRMPYHDLVPLLRTGLQRIWTAGSNLENTWAGQVSRPTRTVEPQLRSSRHPAQPRPEHVFSIDHPQELRHLPPHLAPRMTSGRSRQMLERETTSGPLPRASPPIVSRNGAPTKSFASRDGAADRAKTDTIDVKRPRVTPLTSARRDATRKNFGLSFGLRQDEVDSAKVGASFKSPRSPSRPTPQEPIDHNVEITEETIQALTGTLKKLGSDIKNERIQGLQRDTPPGSSALGVSRRSIYDFPESEGSSTSGATHVDLKTSPETSELPLDDTSKVRQRGRTRPLPRLPRLVPTTSSAMEEPMYDSKSQISMAMERAFDTALRPAVVPSGVDALTIDNDDKQATFDPFPDSSFKPETPSHPTFDPFSDISVKGGETPPSSSPPLPETRESKPHEASVQPRLYQAKPIVLSRLAMSRRRQGGKG</sequence>
<evidence type="ECO:0000313" key="2">
    <source>
        <dbReference type="EMBL" id="RDB17071.1"/>
    </source>
</evidence>
<reference evidence="2" key="1">
    <citation type="submission" date="2018-04" db="EMBL/GenBank/DDBJ databases">
        <title>Whole genome sequencing of Hypsizygus marmoreus.</title>
        <authorList>
            <person name="Choi I.-G."/>
            <person name="Min B."/>
            <person name="Kim J.-G."/>
            <person name="Kim S."/>
            <person name="Oh Y.-L."/>
            <person name="Kong W.-S."/>
            <person name="Park H."/>
            <person name="Jeong J."/>
            <person name="Song E.-S."/>
        </authorList>
    </citation>
    <scope>NUCLEOTIDE SEQUENCE [LARGE SCALE GENOMIC DNA]</scope>
    <source>
        <strain evidence="2">51987-8</strain>
    </source>
</reference>
<proteinExistence type="predicted"/>
<evidence type="ECO:0000313" key="3">
    <source>
        <dbReference type="Proteomes" id="UP000076154"/>
    </source>
</evidence>
<dbReference type="Proteomes" id="UP000076154">
    <property type="component" value="Unassembled WGS sequence"/>
</dbReference>
<dbReference type="AlphaFoldDB" id="A0A369J4W2"/>
<keyword evidence="3" id="KW-1185">Reference proteome</keyword>
<dbReference type="InParanoid" id="A0A369J4W2"/>
<organism evidence="2 3">
    <name type="scientific">Hypsizygus marmoreus</name>
    <name type="common">White beech mushroom</name>
    <name type="synonym">Agaricus marmoreus</name>
    <dbReference type="NCBI Taxonomy" id="39966"/>
    <lineage>
        <taxon>Eukaryota</taxon>
        <taxon>Fungi</taxon>
        <taxon>Dikarya</taxon>
        <taxon>Basidiomycota</taxon>
        <taxon>Agaricomycotina</taxon>
        <taxon>Agaricomycetes</taxon>
        <taxon>Agaricomycetidae</taxon>
        <taxon>Agaricales</taxon>
        <taxon>Tricholomatineae</taxon>
        <taxon>Lyophyllaceae</taxon>
        <taxon>Hypsizygus</taxon>
    </lineage>
</organism>
<dbReference type="EMBL" id="LUEZ02000113">
    <property type="protein sequence ID" value="RDB17071.1"/>
    <property type="molecule type" value="Genomic_DNA"/>
</dbReference>
<gene>
    <name evidence="2" type="ORF">Hypma_001714</name>
</gene>
<feature type="compositionally biased region" description="Basic and acidic residues" evidence="1">
    <location>
        <begin position="261"/>
        <end position="276"/>
    </location>
</feature>